<dbReference type="Proteomes" id="UP000730618">
    <property type="component" value="Unassembled WGS sequence"/>
</dbReference>
<protein>
    <recommendedName>
        <fullName evidence="1">5-oxoprolinase subunit A</fullName>
        <shortName evidence="1">5-OPase subunit A</shortName>
        <ecNumber evidence="1">3.5.2.9</ecNumber>
    </recommendedName>
    <alternativeName>
        <fullName evidence="1">5-oxoprolinase (ATP-hydrolyzing) subunit A</fullName>
    </alternativeName>
</protein>
<dbReference type="GO" id="GO:0017168">
    <property type="term" value="F:5-oxoprolinase (ATP-hydrolyzing) activity"/>
    <property type="evidence" value="ECO:0007669"/>
    <property type="project" value="UniProtKB-EC"/>
</dbReference>
<comment type="function">
    <text evidence="1">Catalyzes the cleavage of 5-oxoproline to form L-glutamate coupled to the hydrolysis of ATP to ADP and inorganic phosphate.</text>
</comment>
<proteinExistence type="inferred from homology"/>
<dbReference type="CDD" id="cd10787">
    <property type="entry name" value="LamB_YcsF_like"/>
    <property type="match status" value="1"/>
</dbReference>
<gene>
    <name evidence="1 2" type="primary">pxpA</name>
    <name evidence="2" type="ORF">PAECIP111802_06416</name>
</gene>
<comment type="caution">
    <text evidence="2">The sequence shown here is derived from an EMBL/GenBank/DDBJ whole genome shotgun (WGS) entry which is preliminary data.</text>
</comment>
<dbReference type="InterPro" id="IPR005501">
    <property type="entry name" value="LamB/YcsF/PxpA-like"/>
</dbReference>
<dbReference type="EC" id="3.5.2.9" evidence="1"/>
<keyword evidence="1" id="KW-0547">Nucleotide-binding</keyword>
<dbReference type="HAMAP" id="MF_00691">
    <property type="entry name" value="PxpA"/>
    <property type="match status" value="1"/>
</dbReference>
<evidence type="ECO:0000313" key="2">
    <source>
        <dbReference type="EMBL" id="CAG7656473.1"/>
    </source>
</evidence>
<dbReference type="RefSeq" id="WP_329958291.1">
    <property type="nucleotide sequence ID" value="NZ_CAJVCE010000030.1"/>
</dbReference>
<dbReference type="PANTHER" id="PTHR30292">
    <property type="entry name" value="UNCHARACTERIZED PROTEIN YBGL-RELATED"/>
    <property type="match status" value="1"/>
</dbReference>
<reference evidence="2 3" key="1">
    <citation type="submission" date="2021-06" db="EMBL/GenBank/DDBJ databases">
        <authorList>
            <person name="Criscuolo A."/>
        </authorList>
    </citation>
    <scope>NUCLEOTIDE SEQUENCE [LARGE SCALE GENOMIC DNA]</scope>
    <source>
        <strain evidence="3">CIP 111802</strain>
    </source>
</reference>
<dbReference type="PANTHER" id="PTHR30292:SF0">
    <property type="entry name" value="5-OXOPROLINASE SUBUNIT A"/>
    <property type="match status" value="1"/>
</dbReference>
<keyword evidence="1 2" id="KW-0378">Hydrolase</keyword>
<accession>A0ABM8VSK4</accession>
<comment type="catalytic activity">
    <reaction evidence="1">
        <text>5-oxo-L-proline + ATP + 2 H2O = L-glutamate + ADP + phosphate + H(+)</text>
        <dbReference type="Rhea" id="RHEA:10348"/>
        <dbReference type="ChEBI" id="CHEBI:15377"/>
        <dbReference type="ChEBI" id="CHEBI:15378"/>
        <dbReference type="ChEBI" id="CHEBI:29985"/>
        <dbReference type="ChEBI" id="CHEBI:30616"/>
        <dbReference type="ChEBI" id="CHEBI:43474"/>
        <dbReference type="ChEBI" id="CHEBI:58402"/>
        <dbReference type="ChEBI" id="CHEBI:456216"/>
        <dbReference type="EC" id="3.5.2.9"/>
    </reaction>
</comment>
<sequence length="260" mass="27578">MKGTAPLRTIDLNGDLGESFGVYRIGQDEALLDQISSANIACGYHAGDPAVMRRTVKLCLEKGVAIGAHPGLPDLAGFGRRMMRITPEEAHDMVLYQIGALQAFVRAEGGRMQHVKPHGALYNMAATDRRLADAIAQAVSRFDPQLMLYGLSGSELIRAAEAAGLRAVAEAFADRTYRADGTLTPRDEPGAVLHDAGAAAEQVLRIIHEGKVATAAGADMALHADTFCVHGDGPEAAALVARLRAEMKREGIAVNAPSRM</sequence>
<dbReference type="EMBL" id="CAJVCE010000030">
    <property type="protein sequence ID" value="CAG7656473.1"/>
    <property type="molecule type" value="Genomic_DNA"/>
</dbReference>
<dbReference type="NCBIfam" id="NF003816">
    <property type="entry name" value="PRK05406.1-5"/>
    <property type="match status" value="1"/>
</dbReference>
<comment type="subunit">
    <text evidence="1">Forms a complex composed of PxpA, PxpB and PxpC.</text>
</comment>
<organism evidence="2 3">
    <name type="scientific">Paenibacillus allorhizosphaerae</name>
    <dbReference type="NCBI Taxonomy" id="2849866"/>
    <lineage>
        <taxon>Bacteria</taxon>
        <taxon>Bacillati</taxon>
        <taxon>Bacillota</taxon>
        <taxon>Bacilli</taxon>
        <taxon>Bacillales</taxon>
        <taxon>Paenibacillaceae</taxon>
        <taxon>Paenibacillus</taxon>
    </lineage>
</organism>
<evidence type="ECO:0000256" key="1">
    <source>
        <dbReference type="HAMAP-Rule" id="MF_00691"/>
    </source>
</evidence>
<keyword evidence="3" id="KW-1185">Reference proteome</keyword>
<evidence type="ECO:0000313" key="3">
    <source>
        <dbReference type="Proteomes" id="UP000730618"/>
    </source>
</evidence>
<name>A0ABM8VSK4_9BACL</name>
<dbReference type="NCBIfam" id="NF003814">
    <property type="entry name" value="PRK05406.1-3"/>
    <property type="match status" value="1"/>
</dbReference>
<comment type="similarity">
    <text evidence="1">Belongs to the LamB/PxpA family.</text>
</comment>
<keyword evidence="1" id="KW-0067">ATP-binding</keyword>
<dbReference type="Pfam" id="PF03746">
    <property type="entry name" value="LamB_YcsF"/>
    <property type="match status" value="1"/>
</dbReference>